<proteinExistence type="predicted"/>
<dbReference type="RefSeq" id="WP_203664989.1">
    <property type="nucleotide sequence ID" value="NZ_BAAAZM010000036.1"/>
</dbReference>
<dbReference type="Proteomes" id="UP000612808">
    <property type="component" value="Unassembled WGS sequence"/>
</dbReference>
<name>A0A8J3J5L1_9ACTN</name>
<keyword evidence="2" id="KW-1185">Reference proteome</keyword>
<organism evidence="1 2">
    <name type="scientific">Actinocatenispora rupis</name>
    <dbReference type="NCBI Taxonomy" id="519421"/>
    <lineage>
        <taxon>Bacteria</taxon>
        <taxon>Bacillati</taxon>
        <taxon>Actinomycetota</taxon>
        <taxon>Actinomycetes</taxon>
        <taxon>Micromonosporales</taxon>
        <taxon>Micromonosporaceae</taxon>
        <taxon>Actinocatenispora</taxon>
    </lineage>
</organism>
<protein>
    <submittedName>
        <fullName evidence="1">Uncharacterized protein</fullName>
    </submittedName>
</protein>
<reference evidence="1" key="1">
    <citation type="submission" date="2021-01" db="EMBL/GenBank/DDBJ databases">
        <title>Whole genome shotgun sequence of Actinocatenispora rupis NBRC 107355.</title>
        <authorList>
            <person name="Komaki H."/>
            <person name="Tamura T."/>
        </authorList>
    </citation>
    <scope>NUCLEOTIDE SEQUENCE</scope>
    <source>
        <strain evidence="1">NBRC 107355</strain>
    </source>
</reference>
<dbReference type="EMBL" id="BOMB01000056">
    <property type="protein sequence ID" value="GID16316.1"/>
    <property type="molecule type" value="Genomic_DNA"/>
</dbReference>
<dbReference type="AlphaFoldDB" id="A0A8J3J5L1"/>
<evidence type="ECO:0000313" key="2">
    <source>
        <dbReference type="Proteomes" id="UP000612808"/>
    </source>
</evidence>
<sequence>MPYRGDPDWRQYLLRALVFRLVAHCGPDGADDGEAGRYGAVADALLRG</sequence>
<evidence type="ECO:0000313" key="1">
    <source>
        <dbReference type="EMBL" id="GID16316.1"/>
    </source>
</evidence>
<gene>
    <name evidence="1" type="ORF">Aru02nite_72050</name>
</gene>
<accession>A0A8J3J5L1</accession>
<comment type="caution">
    <text evidence="1">The sequence shown here is derived from an EMBL/GenBank/DDBJ whole genome shotgun (WGS) entry which is preliminary data.</text>
</comment>